<dbReference type="EMBL" id="SOHM01000008">
    <property type="protein sequence ID" value="TFD93412.1"/>
    <property type="molecule type" value="Genomic_DNA"/>
</dbReference>
<dbReference type="OrthoDB" id="4954842at2"/>
<gene>
    <name evidence="2" type="ORF">E3T61_04795</name>
</gene>
<sequence length="102" mass="11369">MDFVIAGMVVVLVIFPFVYPRWRKLEIVRKKKRNPRKVSAGGLVAPFDEVFHPTAYSAILLWEAEKSIPAPTPDADGNWPDLECGRITISIGETENRATSGN</sequence>
<dbReference type="RefSeq" id="WP_134639751.1">
    <property type="nucleotide sequence ID" value="NZ_SOHM01000008.1"/>
</dbReference>
<keyword evidence="1" id="KW-0472">Membrane</keyword>
<keyword evidence="1" id="KW-0812">Transmembrane</keyword>
<dbReference type="Proteomes" id="UP000298468">
    <property type="component" value="Unassembled WGS sequence"/>
</dbReference>
<evidence type="ECO:0000313" key="3">
    <source>
        <dbReference type="Proteomes" id="UP000298468"/>
    </source>
</evidence>
<feature type="transmembrane region" description="Helical" evidence="1">
    <location>
        <begin position="6"/>
        <end position="22"/>
    </location>
</feature>
<keyword evidence="1" id="KW-1133">Transmembrane helix</keyword>
<dbReference type="AlphaFoldDB" id="A0A4R9BX59"/>
<organism evidence="2 3">
    <name type="scientific">Cryobacterium lactosi</name>
    <dbReference type="NCBI Taxonomy" id="1259202"/>
    <lineage>
        <taxon>Bacteria</taxon>
        <taxon>Bacillati</taxon>
        <taxon>Actinomycetota</taxon>
        <taxon>Actinomycetes</taxon>
        <taxon>Micrococcales</taxon>
        <taxon>Microbacteriaceae</taxon>
        <taxon>Cryobacterium</taxon>
    </lineage>
</organism>
<proteinExistence type="predicted"/>
<reference evidence="2 3" key="1">
    <citation type="submission" date="2019-03" db="EMBL/GenBank/DDBJ databases">
        <title>Genomics of glacier-inhabiting Cryobacterium strains.</title>
        <authorList>
            <person name="Liu Q."/>
            <person name="Xin Y.-H."/>
        </authorList>
    </citation>
    <scope>NUCLEOTIDE SEQUENCE [LARGE SCALE GENOMIC DNA]</scope>
    <source>
        <strain evidence="2 3">Sr59</strain>
    </source>
</reference>
<keyword evidence="3" id="KW-1185">Reference proteome</keyword>
<evidence type="ECO:0000256" key="1">
    <source>
        <dbReference type="SAM" id="Phobius"/>
    </source>
</evidence>
<name>A0A4R9BX59_9MICO</name>
<evidence type="ECO:0000313" key="2">
    <source>
        <dbReference type="EMBL" id="TFD93412.1"/>
    </source>
</evidence>
<accession>A0A4R9BX59</accession>
<comment type="caution">
    <text evidence="2">The sequence shown here is derived from an EMBL/GenBank/DDBJ whole genome shotgun (WGS) entry which is preliminary data.</text>
</comment>
<protein>
    <submittedName>
        <fullName evidence="2">Uncharacterized protein</fullName>
    </submittedName>
</protein>